<reference evidence="2" key="1">
    <citation type="submission" date="2024-06" db="EMBL/GenBank/DDBJ databases">
        <title>Draft Genome Sequences of Epichloe bromicola Strains Isolated from Elymus ciliaris.</title>
        <authorList>
            <consortium name="Epichloe bromicola genome sequencing consortium"/>
            <person name="Miura A."/>
            <person name="Imano S."/>
            <person name="Ashida A."/>
            <person name="Sato I."/>
            <person name="Chiba S."/>
            <person name="Tanaka A."/>
            <person name="Camagna M."/>
            <person name="Takemoto D."/>
        </authorList>
    </citation>
    <scope>NUCLEOTIDE SEQUENCE [LARGE SCALE GENOMIC DNA]</scope>
    <source>
        <strain evidence="2">DP</strain>
    </source>
</reference>
<dbReference type="EMBL" id="BAAFGZ010000187">
    <property type="protein sequence ID" value="GAB0136351.1"/>
    <property type="molecule type" value="Genomic_DNA"/>
</dbReference>
<dbReference type="Proteomes" id="UP001562357">
    <property type="component" value="Unassembled WGS sequence"/>
</dbReference>
<keyword evidence="2" id="KW-1185">Reference proteome</keyword>
<sequence>MYYKKFIAFLGVVRAAPHGSPQSVDAAIPGAPEVPVEWEPQAFMNGPLSKLNGTVQDVYRRLLEMNPDYDADAHLDALNIRRTELGAGADFSDARVICDRKTFGSASVDGLRQAQYHLRGLGGRARIGGGPGACGRSEDAKTLLEGWCSIADIADGAQKVWTSCAGRLDDGFHAGEVGGQAFHRNGWSVIVRQNDC</sequence>
<comment type="caution">
    <text evidence="1">The sequence shown here is derived from an EMBL/GenBank/DDBJ whole genome shotgun (WGS) entry which is preliminary data.</text>
</comment>
<organism evidence="1 2">
    <name type="scientific">Epichloe bromicola</name>
    <dbReference type="NCBI Taxonomy" id="79588"/>
    <lineage>
        <taxon>Eukaryota</taxon>
        <taxon>Fungi</taxon>
        <taxon>Dikarya</taxon>
        <taxon>Ascomycota</taxon>
        <taxon>Pezizomycotina</taxon>
        <taxon>Sordariomycetes</taxon>
        <taxon>Hypocreomycetidae</taxon>
        <taxon>Hypocreales</taxon>
        <taxon>Clavicipitaceae</taxon>
        <taxon>Epichloe</taxon>
    </lineage>
</organism>
<evidence type="ECO:0000313" key="2">
    <source>
        <dbReference type="Proteomes" id="UP001562357"/>
    </source>
</evidence>
<proteinExistence type="predicted"/>
<name>A0ABQ0CSC8_9HYPO</name>
<protein>
    <submittedName>
        <fullName evidence="1">Uncharacterized protein</fullName>
    </submittedName>
</protein>
<gene>
    <name evidence="1" type="primary">g4654</name>
    <name evidence="1" type="ORF">EsDP_00004654</name>
</gene>
<accession>A0ABQ0CSC8</accession>
<evidence type="ECO:0000313" key="1">
    <source>
        <dbReference type="EMBL" id="GAB0136351.1"/>
    </source>
</evidence>